<evidence type="ECO:0000313" key="1">
    <source>
        <dbReference type="EMBL" id="KZV31089.1"/>
    </source>
</evidence>
<reference evidence="1 2" key="1">
    <citation type="journal article" date="2015" name="Proc. Natl. Acad. Sci. U.S.A.">
        <title>The resurrection genome of Boea hygrometrica: A blueprint for survival of dehydration.</title>
        <authorList>
            <person name="Xiao L."/>
            <person name="Yang G."/>
            <person name="Zhang L."/>
            <person name="Yang X."/>
            <person name="Zhao S."/>
            <person name="Ji Z."/>
            <person name="Zhou Q."/>
            <person name="Hu M."/>
            <person name="Wang Y."/>
            <person name="Chen M."/>
            <person name="Xu Y."/>
            <person name="Jin H."/>
            <person name="Xiao X."/>
            <person name="Hu G."/>
            <person name="Bao F."/>
            <person name="Hu Y."/>
            <person name="Wan P."/>
            <person name="Li L."/>
            <person name="Deng X."/>
            <person name="Kuang T."/>
            <person name="Xiang C."/>
            <person name="Zhu J.K."/>
            <person name="Oliver M.J."/>
            <person name="He Y."/>
        </authorList>
    </citation>
    <scope>NUCLEOTIDE SEQUENCE [LARGE SCALE GENOMIC DNA]</scope>
    <source>
        <strain evidence="2">cv. XS01</strain>
    </source>
</reference>
<proteinExistence type="predicted"/>
<protein>
    <submittedName>
        <fullName evidence="1">Uncharacterized protein</fullName>
    </submittedName>
</protein>
<organism evidence="1 2">
    <name type="scientific">Dorcoceras hygrometricum</name>
    <dbReference type="NCBI Taxonomy" id="472368"/>
    <lineage>
        <taxon>Eukaryota</taxon>
        <taxon>Viridiplantae</taxon>
        <taxon>Streptophyta</taxon>
        <taxon>Embryophyta</taxon>
        <taxon>Tracheophyta</taxon>
        <taxon>Spermatophyta</taxon>
        <taxon>Magnoliopsida</taxon>
        <taxon>eudicotyledons</taxon>
        <taxon>Gunneridae</taxon>
        <taxon>Pentapetalae</taxon>
        <taxon>asterids</taxon>
        <taxon>lamiids</taxon>
        <taxon>Lamiales</taxon>
        <taxon>Gesneriaceae</taxon>
        <taxon>Didymocarpoideae</taxon>
        <taxon>Trichosporeae</taxon>
        <taxon>Loxocarpinae</taxon>
        <taxon>Dorcoceras</taxon>
    </lineage>
</organism>
<dbReference type="EMBL" id="KV007746">
    <property type="protein sequence ID" value="KZV31089.1"/>
    <property type="molecule type" value="Genomic_DNA"/>
</dbReference>
<name>A0A2Z7BCF4_9LAMI</name>
<accession>A0A2Z7BCF4</accession>
<evidence type="ECO:0000313" key="2">
    <source>
        <dbReference type="Proteomes" id="UP000250235"/>
    </source>
</evidence>
<gene>
    <name evidence="1" type="ORF">F511_28266</name>
</gene>
<keyword evidence="2" id="KW-1185">Reference proteome</keyword>
<dbReference type="AlphaFoldDB" id="A0A2Z7BCF4"/>
<sequence>MSTRVNVPVARGGNVVVFLLRLDVQLREIFATVACCWYCARSSDWMTSVVRCRFDQLQRCVTMLRLVPAERSVMRCFVLATGYPASGSEDCVSYATSFEHQFPYLEYFPVFRSLFLRTLEHCSAVSFSGEFPSFPVVVLLVRGCEGERQYHTLISLLGSLATMRRVVNYHSSWVRQRQVELFYASGIRVLYHGEWLITTL</sequence>
<dbReference type="Proteomes" id="UP000250235">
    <property type="component" value="Unassembled WGS sequence"/>
</dbReference>